<reference evidence="3 4" key="1">
    <citation type="submission" date="2022-09" db="EMBL/GenBank/DDBJ databases">
        <authorList>
            <person name="Palmer J.M."/>
        </authorList>
    </citation>
    <scope>NUCLEOTIDE SEQUENCE [LARGE SCALE GENOMIC DNA]</scope>
    <source>
        <strain evidence="3 4">DSM 7382</strain>
    </source>
</reference>
<evidence type="ECO:0000256" key="1">
    <source>
        <dbReference type="SAM" id="MobiDB-lite"/>
    </source>
</evidence>
<dbReference type="Proteomes" id="UP001385951">
    <property type="component" value="Unassembled WGS sequence"/>
</dbReference>
<feature type="region of interest" description="Disordered" evidence="1">
    <location>
        <begin position="1"/>
        <end position="33"/>
    </location>
</feature>
<sequence>MAKTASETQTKAATKSANAKTTGGGKRAPSAYNKFMAEHMKQWRVDNPGRPVKDAMSAVAALWRDAPENPNRGQEPKKKTKKAPAAKPARSSKKKLPSSSDTEAAE</sequence>
<dbReference type="InterPro" id="IPR056775">
    <property type="entry name" value="YABBY_C"/>
</dbReference>
<keyword evidence="4" id="KW-1185">Reference proteome</keyword>
<dbReference type="Gene3D" id="1.10.30.10">
    <property type="entry name" value="High mobility group box domain"/>
    <property type="match status" value="1"/>
</dbReference>
<feature type="region of interest" description="Disordered" evidence="1">
    <location>
        <begin position="62"/>
        <end position="106"/>
    </location>
</feature>
<dbReference type="AlphaFoldDB" id="A0AAW0FLV1"/>
<name>A0AAW0FLV1_9APHY</name>
<dbReference type="SUPFAM" id="SSF47095">
    <property type="entry name" value="HMG-box"/>
    <property type="match status" value="1"/>
</dbReference>
<evidence type="ECO:0000259" key="2">
    <source>
        <dbReference type="Pfam" id="PF04690"/>
    </source>
</evidence>
<evidence type="ECO:0000313" key="3">
    <source>
        <dbReference type="EMBL" id="KAK7682598.1"/>
    </source>
</evidence>
<organism evidence="3 4">
    <name type="scientific">Cerrena zonata</name>
    <dbReference type="NCBI Taxonomy" id="2478898"/>
    <lineage>
        <taxon>Eukaryota</taxon>
        <taxon>Fungi</taxon>
        <taxon>Dikarya</taxon>
        <taxon>Basidiomycota</taxon>
        <taxon>Agaricomycotina</taxon>
        <taxon>Agaricomycetes</taxon>
        <taxon>Polyporales</taxon>
        <taxon>Cerrenaceae</taxon>
        <taxon>Cerrena</taxon>
    </lineage>
</organism>
<gene>
    <name evidence="3" type="ORF">QCA50_014398</name>
</gene>
<proteinExistence type="predicted"/>
<dbReference type="Pfam" id="PF04690">
    <property type="entry name" value="YABBY"/>
    <property type="match status" value="1"/>
</dbReference>
<dbReference type="InterPro" id="IPR036910">
    <property type="entry name" value="HMG_box_dom_sf"/>
</dbReference>
<accession>A0AAW0FLV1</accession>
<feature type="domain" description="YABBY protein C-terminal" evidence="2">
    <location>
        <begin position="13"/>
        <end position="69"/>
    </location>
</feature>
<feature type="compositionally biased region" description="Basic residues" evidence="1">
    <location>
        <begin position="78"/>
        <end position="96"/>
    </location>
</feature>
<protein>
    <recommendedName>
        <fullName evidence="2">YABBY protein C-terminal domain-containing protein</fullName>
    </recommendedName>
</protein>
<dbReference type="CDD" id="cd00084">
    <property type="entry name" value="HMG-box_SF"/>
    <property type="match status" value="1"/>
</dbReference>
<dbReference type="EMBL" id="JASBNA010000035">
    <property type="protein sequence ID" value="KAK7682598.1"/>
    <property type="molecule type" value="Genomic_DNA"/>
</dbReference>
<feature type="compositionally biased region" description="Low complexity" evidence="1">
    <location>
        <begin position="10"/>
        <end position="21"/>
    </location>
</feature>
<comment type="caution">
    <text evidence="3">The sequence shown here is derived from an EMBL/GenBank/DDBJ whole genome shotgun (WGS) entry which is preliminary data.</text>
</comment>
<evidence type="ECO:0000313" key="4">
    <source>
        <dbReference type="Proteomes" id="UP001385951"/>
    </source>
</evidence>